<dbReference type="CDD" id="cd24048">
    <property type="entry name" value="ASKHA_NBD_FtsA"/>
    <property type="match status" value="1"/>
</dbReference>
<gene>
    <name evidence="5 8" type="primary">ftsA</name>
    <name evidence="8" type="ORF">ACETAC_03340</name>
</gene>
<dbReference type="SMART" id="SM00842">
    <property type="entry name" value="FtsA"/>
    <property type="match status" value="1"/>
</dbReference>
<accession>A0A975GB40</accession>
<dbReference type="AlphaFoldDB" id="A0A975GB40"/>
<evidence type="ECO:0000256" key="5">
    <source>
        <dbReference type="HAMAP-Rule" id="MF_02033"/>
    </source>
</evidence>
<dbReference type="InterPro" id="IPR020823">
    <property type="entry name" value="Cell_div_FtsA"/>
</dbReference>
<keyword evidence="1 5" id="KW-1003">Cell membrane</keyword>
<keyword evidence="3 5" id="KW-0472">Membrane</keyword>
<dbReference type="RefSeq" id="WP_284680644.1">
    <property type="nucleotide sequence ID" value="NZ_CP060096.1"/>
</dbReference>
<feature type="domain" description="SHS2" evidence="7">
    <location>
        <begin position="5"/>
        <end position="193"/>
    </location>
</feature>
<evidence type="ECO:0000259" key="7">
    <source>
        <dbReference type="SMART" id="SM00842"/>
    </source>
</evidence>
<dbReference type="EMBL" id="CP060096">
    <property type="protein sequence ID" value="QSZ27925.1"/>
    <property type="molecule type" value="Genomic_DNA"/>
</dbReference>
<evidence type="ECO:0000256" key="1">
    <source>
        <dbReference type="ARBA" id="ARBA00022475"/>
    </source>
</evidence>
<comment type="function">
    <text evidence="5 6">Cell division protein that is involved in the assembly of the Z ring. May serve as a membrane anchor for the Z ring.</text>
</comment>
<dbReference type="GO" id="GO:0032153">
    <property type="term" value="C:cell division site"/>
    <property type="evidence" value="ECO:0007669"/>
    <property type="project" value="UniProtKB-UniRule"/>
</dbReference>
<dbReference type="InterPro" id="IPR043129">
    <property type="entry name" value="ATPase_NBD"/>
</dbReference>
<dbReference type="PANTHER" id="PTHR32432:SF4">
    <property type="entry name" value="CELL DIVISION PROTEIN FTSA"/>
    <property type="match status" value="1"/>
</dbReference>
<reference evidence="8" key="1">
    <citation type="submission" date="2020-08" db="EMBL/GenBank/DDBJ databases">
        <title>Genomic insights into the carbon and energy metabolism of the first obligate autotrophic acetogenic bacterium Aceticella autotrophica gen. nov., sp. nov.</title>
        <authorList>
            <person name="Toshchakov S.V."/>
            <person name="Elcheninov A.G."/>
            <person name="Kublanov I.V."/>
            <person name="Frolov E.N."/>
            <person name="Lebedinsky A.V."/>
        </authorList>
    </citation>
    <scope>NUCLEOTIDE SEQUENCE</scope>
    <source>
        <strain evidence="8">3443-3Ac</strain>
    </source>
</reference>
<sequence length="410" mass="44425">MNDVITGIDLGTSKVCTIIGQSDKNGEIQIIGIGNYPCNGVKKGVVVDIDTTAFAIKKSIEQAERMANQKVLSVYLKIPGGLTKVYRNRGLVAVTREDREITHQDVERVLQAARIIAISSDKQIIDIIPMEYIVDGYGEIRDPVGMAGLRLEVDAAIVTGSVTAVQNMEKCVKRAGFDVAGIVVEPLATTEAVMTKDERELGAALIDVGAGITDISVFKSGNMVYSALIPVGGDHITNDLSVGLKISCEEAENIKKKYGSVLRVVEGDSNKIKISNITNKNLSEISINEIVDIIEARVSEILSIAYEQMNKSGVMELVSTNIVITGGGITFLKGSGELAQEIFNKNVRIGVPDIIGVSTPVYSAGVGIIKYMNGHKKNTYKNQNETTKTKRKMGSRLINKIKEIFNDFWA</sequence>
<evidence type="ECO:0000256" key="6">
    <source>
        <dbReference type="PIRNR" id="PIRNR003101"/>
    </source>
</evidence>
<dbReference type="Pfam" id="PF14450">
    <property type="entry name" value="FtsA"/>
    <property type="match status" value="2"/>
</dbReference>
<evidence type="ECO:0000256" key="3">
    <source>
        <dbReference type="ARBA" id="ARBA00023136"/>
    </source>
</evidence>
<evidence type="ECO:0000256" key="2">
    <source>
        <dbReference type="ARBA" id="ARBA00022618"/>
    </source>
</evidence>
<keyword evidence="9" id="KW-1185">Reference proteome</keyword>
<dbReference type="Gene3D" id="3.30.420.40">
    <property type="match status" value="2"/>
</dbReference>
<dbReference type="SUPFAM" id="SSF53067">
    <property type="entry name" value="Actin-like ATPase domain"/>
    <property type="match status" value="2"/>
</dbReference>
<dbReference type="KEGG" id="aaut:ACETAC_03340"/>
<dbReference type="Proteomes" id="UP000671913">
    <property type="component" value="Chromosome"/>
</dbReference>
<dbReference type="Pfam" id="PF02491">
    <property type="entry name" value="SHS2_FTSA"/>
    <property type="match status" value="1"/>
</dbReference>
<name>A0A975GB40_9THEO</name>
<comment type="subunit">
    <text evidence="5">Self-interacts. Interacts with FtsZ.</text>
</comment>
<dbReference type="GO" id="GO:0009898">
    <property type="term" value="C:cytoplasmic side of plasma membrane"/>
    <property type="evidence" value="ECO:0007669"/>
    <property type="project" value="UniProtKB-UniRule"/>
</dbReference>
<evidence type="ECO:0000313" key="9">
    <source>
        <dbReference type="Proteomes" id="UP000671913"/>
    </source>
</evidence>
<dbReference type="PIRSF" id="PIRSF003101">
    <property type="entry name" value="FtsA"/>
    <property type="match status" value="1"/>
</dbReference>
<organism evidence="8 9">
    <name type="scientific">Aceticella autotrophica</name>
    <dbReference type="NCBI Taxonomy" id="2755338"/>
    <lineage>
        <taxon>Bacteria</taxon>
        <taxon>Bacillati</taxon>
        <taxon>Bacillota</taxon>
        <taxon>Clostridia</taxon>
        <taxon>Thermoanaerobacterales</taxon>
        <taxon>Thermoanaerobacteraceae</taxon>
        <taxon>Aceticella</taxon>
    </lineage>
</organism>
<dbReference type="PANTHER" id="PTHR32432">
    <property type="entry name" value="CELL DIVISION PROTEIN FTSA-RELATED"/>
    <property type="match status" value="1"/>
</dbReference>
<dbReference type="GO" id="GO:0043093">
    <property type="term" value="P:FtsZ-dependent cytokinesis"/>
    <property type="evidence" value="ECO:0007669"/>
    <property type="project" value="UniProtKB-UniRule"/>
</dbReference>
<dbReference type="NCBIfam" id="TIGR01174">
    <property type="entry name" value="ftsA"/>
    <property type="match status" value="1"/>
</dbReference>
<keyword evidence="2 5" id="KW-0132">Cell division</keyword>
<protein>
    <recommendedName>
        <fullName evidence="5 6">Cell division protein FtsA</fullName>
    </recommendedName>
</protein>
<evidence type="ECO:0000313" key="8">
    <source>
        <dbReference type="EMBL" id="QSZ27925.1"/>
    </source>
</evidence>
<keyword evidence="4 5" id="KW-0131">Cell cycle</keyword>
<comment type="similarity">
    <text evidence="5 6">Belongs to the FtsA/MreB family.</text>
</comment>
<proteinExistence type="inferred from homology"/>
<dbReference type="InterPro" id="IPR003494">
    <property type="entry name" value="SHS2_FtsA"/>
</dbReference>
<evidence type="ECO:0000256" key="4">
    <source>
        <dbReference type="ARBA" id="ARBA00023306"/>
    </source>
</evidence>
<comment type="subcellular location">
    <subcellularLocation>
        <location evidence="5">Cell membrane</location>
        <topology evidence="5">Peripheral membrane protein</topology>
        <orientation evidence="5">Cytoplasmic side</orientation>
    </subcellularLocation>
    <text evidence="5">Localizes to the Z ring in an FtsZ-dependent manner. Targeted to the membrane through a conserved C-terminal amphipathic helix.</text>
</comment>
<dbReference type="HAMAP" id="MF_02033">
    <property type="entry name" value="FtsA"/>
    <property type="match status" value="1"/>
</dbReference>
<dbReference type="InterPro" id="IPR050696">
    <property type="entry name" value="FtsA/MreB"/>
</dbReference>